<dbReference type="GO" id="GO:0000155">
    <property type="term" value="F:phosphorelay sensor kinase activity"/>
    <property type="evidence" value="ECO:0007669"/>
    <property type="project" value="InterPro"/>
</dbReference>
<dbReference type="Proteomes" id="UP000253209">
    <property type="component" value="Unassembled WGS sequence"/>
</dbReference>
<keyword evidence="1" id="KW-0472">Membrane</keyword>
<reference evidence="3 4" key="1">
    <citation type="submission" date="2018-05" db="EMBL/GenBank/DDBJ databases">
        <title>Mucilaginibacter hurinus sp. nov., isolated from briquette warehouse soil.</title>
        <authorList>
            <person name="Choi L."/>
        </authorList>
    </citation>
    <scope>NUCLEOTIDE SEQUENCE [LARGE SCALE GENOMIC DNA]</scope>
    <source>
        <strain evidence="3 4">ZR32</strain>
    </source>
</reference>
<comment type="caution">
    <text evidence="3">The sequence shown here is derived from an EMBL/GenBank/DDBJ whole genome shotgun (WGS) entry which is preliminary data.</text>
</comment>
<dbReference type="OrthoDB" id="9792992at2"/>
<dbReference type="GO" id="GO:0016020">
    <property type="term" value="C:membrane"/>
    <property type="evidence" value="ECO:0007669"/>
    <property type="project" value="InterPro"/>
</dbReference>
<sequence length="352" mass="40697">MLLKRTILFRHILVWAIYITYELALIDVSAGLNAPVLQYVTFYTANIVLFYFNAHVLLDYAFFRTQRPYLTAILLIILEIVVYLGIKILLDGLFKGKLMIEFTYTAVNKQIWLSNIFREIFLIGFSIAYWSMLYMIRFRDKNHAMEKEQLRHEARTLELENKYITAENAYLQNQISPHLLFNTLNFLYSTIQRVSDRAGKGVMLLSEIMRYSLISSADQRLVTLGDEVAQLNNLIELTSLRYRGDLHLRLVCEGDTGTVVILPLLLVTLVENMLKHGELGVPGQPGVFSLAVDAGTLSVRTWNRKRKSNPHPKSGIGLSNVRKRLNNYYPDRFTFDILENEEEFTCLLTLRL</sequence>
<dbReference type="InterPro" id="IPR010559">
    <property type="entry name" value="Sig_transdc_His_kin_internal"/>
</dbReference>
<dbReference type="EMBL" id="QGDC01000001">
    <property type="protein sequence ID" value="RCH56825.1"/>
    <property type="molecule type" value="Genomic_DNA"/>
</dbReference>
<name>A0A367GUS2_9SPHI</name>
<protein>
    <recommendedName>
        <fullName evidence="2">Signal transduction histidine kinase internal region domain-containing protein</fullName>
    </recommendedName>
</protein>
<feature type="transmembrane region" description="Helical" evidence="1">
    <location>
        <begin position="116"/>
        <end position="136"/>
    </location>
</feature>
<dbReference type="AlphaFoldDB" id="A0A367GUS2"/>
<dbReference type="PANTHER" id="PTHR34220:SF7">
    <property type="entry name" value="SENSOR HISTIDINE KINASE YPDA"/>
    <property type="match status" value="1"/>
</dbReference>
<dbReference type="RefSeq" id="WP_114003722.1">
    <property type="nucleotide sequence ID" value="NZ_QGDC01000001.1"/>
</dbReference>
<keyword evidence="4" id="KW-1185">Reference proteome</keyword>
<feature type="domain" description="Signal transduction histidine kinase internal region" evidence="2">
    <location>
        <begin position="166"/>
        <end position="244"/>
    </location>
</feature>
<organism evidence="3 4">
    <name type="scientific">Mucilaginibacter hurinus</name>
    <dbReference type="NCBI Taxonomy" id="2201324"/>
    <lineage>
        <taxon>Bacteria</taxon>
        <taxon>Pseudomonadati</taxon>
        <taxon>Bacteroidota</taxon>
        <taxon>Sphingobacteriia</taxon>
        <taxon>Sphingobacteriales</taxon>
        <taxon>Sphingobacteriaceae</taxon>
        <taxon>Mucilaginibacter</taxon>
    </lineage>
</organism>
<evidence type="ECO:0000259" key="2">
    <source>
        <dbReference type="Pfam" id="PF06580"/>
    </source>
</evidence>
<dbReference type="PANTHER" id="PTHR34220">
    <property type="entry name" value="SENSOR HISTIDINE KINASE YPDA"/>
    <property type="match status" value="1"/>
</dbReference>
<evidence type="ECO:0000313" key="3">
    <source>
        <dbReference type="EMBL" id="RCH56825.1"/>
    </source>
</evidence>
<proteinExistence type="predicted"/>
<dbReference type="InterPro" id="IPR050640">
    <property type="entry name" value="Bact_2-comp_sensor_kinase"/>
</dbReference>
<keyword evidence="1" id="KW-0812">Transmembrane</keyword>
<gene>
    <name evidence="3" type="ORF">DJ568_02930</name>
</gene>
<feature type="transmembrane region" description="Helical" evidence="1">
    <location>
        <begin position="12"/>
        <end position="34"/>
    </location>
</feature>
<accession>A0A367GUS2</accession>
<dbReference type="Pfam" id="PF06580">
    <property type="entry name" value="His_kinase"/>
    <property type="match status" value="1"/>
</dbReference>
<evidence type="ECO:0000313" key="4">
    <source>
        <dbReference type="Proteomes" id="UP000253209"/>
    </source>
</evidence>
<evidence type="ECO:0000256" key="1">
    <source>
        <dbReference type="SAM" id="Phobius"/>
    </source>
</evidence>
<feature type="transmembrane region" description="Helical" evidence="1">
    <location>
        <begin position="40"/>
        <end position="62"/>
    </location>
</feature>
<keyword evidence="1" id="KW-1133">Transmembrane helix</keyword>
<feature type="transmembrane region" description="Helical" evidence="1">
    <location>
        <begin position="69"/>
        <end position="90"/>
    </location>
</feature>